<dbReference type="OrthoDB" id="4327074at2759"/>
<dbReference type="Proteomes" id="UP000299102">
    <property type="component" value="Unassembled WGS sequence"/>
</dbReference>
<dbReference type="EMBL" id="BGZK01002174">
    <property type="protein sequence ID" value="GBP91481.1"/>
    <property type="molecule type" value="Genomic_DNA"/>
</dbReference>
<name>A0A4C1ZRE3_EUMVA</name>
<gene>
    <name evidence="1" type="ORF">EVAR_57274_1</name>
</gene>
<keyword evidence="2" id="KW-1185">Reference proteome</keyword>
<reference evidence="1 2" key="1">
    <citation type="journal article" date="2019" name="Commun. Biol.">
        <title>The bagworm genome reveals a unique fibroin gene that provides high tensile strength.</title>
        <authorList>
            <person name="Kono N."/>
            <person name="Nakamura H."/>
            <person name="Ohtoshi R."/>
            <person name="Tomita M."/>
            <person name="Numata K."/>
            <person name="Arakawa K."/>
        </authorList>
    </citation>
    <scope>NUCLEOTIDE SEQUENCE [LARGE SCALE GENOMIC DNA]</scope>
</reference>
<accession>A0A4C1ZRE3</accession>
<comment type="caution">
    <text evidence="1">The sequence shown here is derived from an EMBL/GenBank/DDBJ whole genome shotgun (WGS) entry which is preliminary data.</text>
</comment>
<proteinExistence type="predicted"/>
<sequence>MCGLVPWNPDAIDYSKYLGKKVTNDDARAILLETYLSYGKFQDIIGPKLARKLKNNNIGKSVEAKALWTINKYFNTTNEQRSENRLSVEKIDILIADGGEEKSFYQEERNTDFWW</sequence>
<evidence type="ECO:0000313" key="2">
    <source>
        <dbReference type="Proteomes" id="UP000299102"/>
    </source>
</evidence>
<protein>
    <submittedName>
        <fullName evidence="1">Uncharacterized protein</fullName>
    </submittedName>
</protein>
<organism evidence="1 2">
    <name type="scientific">Eumeta variegata</name>
    <name type="common">Bagworm moth</name>
    <name type="synonym">Eumeta japonica</name>
    <dbReference type="NCBI Taxonomy" id="151549"/>
    <lineage>
        <taxon>Eukaryota</taxon>
        <taxon>Metazoa</taxon>
        <taxon>Ecdysozoa</taxon>
        <taxon>Arthropoda</taxon>
        <taxon>Hexapoda</taxon>
        <taxon>Insecta</taxon>
        <taxon>Pterygota</taxon>
        <taxon>Neoptera</taxon>
        <taxon>Endopterygota</taxon>
        <taxon>Lepidoptera</taxon>
        <taxon>Glossata</taxon>
        <taxon>Ditrysia</taxon>
        <taxon>Tineoidea</taxon>
        <taxon>Psychidae</taxon>
        <taxon>Oiketicinae</taxon>
        <taxon>Eumeta</taxon>
    </lineage>
</organism>
<dbReference type="AlphaFoldDB" id="A0A4C1ZRE3"/>
<evidence type="ECO:0000313" key="1">
    <source>
        <dbReference type="EMBL" id="GBP91481.1"/>
    </source>
</evidence>